<evidence type="ECO:0000313" key="2">
    <source>
        <dbReference type="Proteomes" id="UP000291469"/>
    </source>
</evidence>
<dbReference type="RefSeq" id="WP_131153877.1">
    <property type="nucleotide sequence ID" value="NZ_CP036402.1"/>
</dbReference>
<gene>
    <name evidence="1" type="ORF">ER308_04520</name>
</gene>
<reference evidence="1 2" key="1">
    <citation type="submission" date="2019-01" db="EMBL/GenBank/DDBJ databases">
        <title>Egibacter rhizosphaerae EGI 80759T.</title>
        <authorList>
            <person name="Chen D.-D."/>
            <person name="Tian Y."/>
            <person name="Jiao J.-Y."/>
            <person name="Zhang X.-T."/>
            <person name="Zhang Y.-G."/>
            <person name="Zhang Y."/>
            <person name="Xiao M."/>
            <person name="Shu W.-S."/>
            <person name="Li W.-J."/>
        </authorList>
    </citation>
    <scope>NUCLEOTIDE SEQUENCE [LARGE SCALE GENOMIC DNA]</scope>
    <source>
        <strain evidence="1 2">EGI 80759</strain>
    </source>
</reference>
<dbReference type="Proteomes" id="UP000291469">
    <property type="component" value="Chromosome"/>
</dbReference>
<proteinExistence type="predicted"/>
<name>A0A411YCF5_9ACTN</name>
<keyword evidence="2" id="KW-1185">Reference proteome</keyword>
<accession>A0A411YCF5</accession>
<evidence type="ECO:0000313" key="1">
    <source>
        <dbReference type="EMBL" id="QBI18880.1"/>
    </source>
</evidence>
<sequence length="109" mass="12231">MSTPTLQARVASTPQLEQLAHDAHQAGLSRVLSDELRARLDPDGMHVLKPLLVHDDADPDRDPVRRPAHVRCYALIKLSDQEVDDTPVPVVFLDVALRPFRELPAPDEW</sequence>
<organism evidence="1 2">
    <name type="scientific">Egibacter rhizosphaerae</name>
    <dbReference type="NCBI Taxonomy" id="1670831"/>
    <lineage>
        <taxon>Bacteria</taxon>
        <taxon>Bacillati</taxon>
        <taxon>Actinomycetota</taxon>
        <taxon>Nitriliruptoria</taxon>
        <taxon>Egibacterales</taxon>
        <taxon>Egibacteraceae</taxon>
        <taxon>Egibacter</taxon>
    </lineage>
</organism>
<dbReference type="EMBL" id="CP036402">
    <property type="protein sequence ID" value="QBI18880.1"/>
    <property type="molecule type" value="Genomic_DNA"/>
</dbReference>
<protein>
    <submittedName>
        <fullName evidence="1">Uncharacterized protein</fullName>
    </submittedName>
</protein>
<dbReference type="KEGG" id="erz:ER308_04520"/>
<dbReference type="AlphaFoldDB" id="A0A411YCF5"/>